<dbReference type="Gene3D" id="3.40.140.10">
    <property type="entry name" value="Cytidine Deaminase, domain 2"/>
    <property type="match status" value="1"/>
</dbReference>
<evidence type="ECO:0000259" key="7">
    <source>
        <dbReference type="PROSITE" id="PS50249"/>
    </source>
</evidence>
<evidence type="ECO:0000256" key="6">
    <source>
        <dbReference type="SAM" id="MobiDB-lite"/>
    </source>
</evidence>
<dbReference type="InterPro" id="IPR025657">
    <property type="entry name" value="RadC_JAB"/>
</dbReference>
<dbReference type="InterPro" id="IPR001405">
    <property type="entry name" value="UPF0758"/>
</dbReference>
<dbReference type="GO" id="GO:0006508">
    <property type="term" value="P:proteolysis"/>
    <property type="evidence" value="ECO:0007669"/>
    <property type="project" value="UniProtKB-KW"/>
</dbReference>
<dbReference type="Pfam" id="PF04002">
    <property type="entry name" value="RadC"/>
    <property type="match status" value="1"/>
</dbReference>
<evidence type="ECO:0000313" key="8">
    <source>
        <dbReference type="EMBL" id="VFJ87232.1"/>
    </source>
</evidence>
<evidence type="ECO:0000313" key="9">
    <source>
        <dbReference type="EMBL" id="VFJ88893.1"/>
    </source>
</evidence>
<dbReference type="GO" id="GO:0046872">
    <property type="term" value="F:metal ion binding"/>
    <property type="evidence" value="ECO:0007669"/>
    <property type="project" value="UniProtKB-KW"/>
</dbReference>
<feature type="domain" description="MPN" evidence="7">
    <location>
        <begin position="30"/>
        <end position="152"/>
    </location>
</feature>
<reference evidence="9" key="1">
    <citation type="submission" date="2019-02" db="EMBL/GenBank/DDBJ databases">
        <authorList>
            <person name="Gruber-Vodicka R. H."/>
            <person name="Seah K. B. B."/>
        </authorList>
    </citation>
    <scope>NUCLEOTIDE SEQUENCE</scope>
    <source>
        <strain evidence="10">BECK_SA2B12</strain>
        <strain evidence="8">BECK_SA2B15</strain>
        <strain evidence="9">BECK_SA2B20</strain>
    </source>
</reference>
<dbReference type="PROSITE" id="PS50249">
    <property type="entry name" value="MPN"/>
    <property type="match status" value="1"/>
</dbReference>
<dbReference type="PANTHER" id="PTHR30471:SF3">
    <property type="entry name" value="UPF0758 PROTEIN YEES-RELATED"/>
    <property type="match status" value="1"/>
</dbReference>
<keyword evidence="5" id="KW-0482">Metalloprotease</keyword>
<dbReference type="EMBL" id="CAADFJ010000001">
    <property type="protein sequence ID" value="VFJ95130.1"/>
    <property type="molecule type" value="Genomic_DNA"/>
</dbReference>
<proteinExistence type="predicted"/>
<name>A0A450U9W2_9GAMM</name>
<evidence type="ECO:0000256" key="2">
    <source>
        <dbReference type="ARBA" id="ARBA00022723"/>
    </source>
</evidence>
<feature type="region of interest" description="Disordered" evidence="6">
    <location>
        <begin position="1"/>
        <end position="27"/>
    </location>
</feature>
<evidence type="ECO:0000256" key="3">
    <source>
        <dbReference type="ARBA" id="ARBA00022801"/>
    </source>
</evidence>
<organism evidence="9">
    <name type="scientific">Candidatus Kentrum eta</name>
    <dbReference type="NCBI Taxonomy" id="2126337"/>
    <lineage>
        <taxon>Bacteria</taxon>
        <taxon>Pseudomonadati</taxon>
        <taxon>Pseudomonadota</taxon>
        <taxon>Gammaproteobacteria</taxon>
        <taxon>Candidatus Kentrum</taxon>
    </lineage>
</organism>
<keyword evidence="1" id="KW-0645">Protease</keyword>
<evidence type="ECO:0000256" key="5">
    <source>
        <dbReference type="ARBA" id="ARBA00023049"/>
    </source>
</evidence>
<keyword evidence="3" id="KW-0378">Hydrolase</keyword>
<dbReference type="AlphaFoldDB" id="A0A450U9W2"/>
<keyword evidence="2" id="KW-0479">Metal-binding</keyword>
<dbReference type="EMBL" id="CAADFI010000002">
    <property type="protein sequence ID" value="VFJ88893.1"/>
    <property type="molecule type" value="Genomic_DNA"/>
</dbReference>
<dbReference type="PANTHER" id="PTHR30471">
    <property type="entry name" value="DNA REPAIR PROTEIN RADC"/>
    <property type="match status" value="1"/>
</dbReference>
<evidence type="ECO:0000256" key="1">
    <source>
        <dbReference type="ARBA" id="ARBA00022670"/>
    </source>
</evidence>
<evidence type="ECO:0000313" key="10">
    <source>
        <dbReference type="EMBL" id="VFJ95130.1"/>
    </source>
</evidence>
<dbReference type="GO" id="GO:0008237">
    <property type="term" value="F:metallopeptidase activity"/>
    <property type="evidence" value="ECO:0007669"/>
    <property type="project" value="UniProtKB-KW"/>
</dbReference>
<sequence length="158" mass="17653">MGDYTAVLETTTTTTTRQEIHKPQPLPQPADLFSVMRGVLCQEGEDSRCKEHFWVVGLRPDNRILYVELVNSGNTTATSVNPIKVYRMAVLGKSDRILLVHNYADGKLDPSESDKRTARALMEGGKLLNIAVLDHLIISEDGYYSFLAQELMEDIKVG</sequence>
<gene>
    <name evidence="8" type="ORF">BECKH772A_GA0070896_1000262</name>
    <name evidence="9" type="ORF">BECKH772B_GA0070898_1000258</name>
    <name evidence="10" type="ORF">BECKH772C_GA0070978_10001109</name>
</gene>
<dbReference type="EMBL" id="CAADFG010000002">
    <property type="protein sequence ID" value="VFJ87232.1"/>
    <property type="molecule type" value="Genomic_DNA"/>
</dbReference>
<accession>A0A450U9W2</accession>
<keyword evidence="4" id="KW-0862">Zinc</keyword>
<protein>
    <submittedName>
        <fullName evidence="9">RadC-like JAB domain-containing protein</fullName>
    </submittedName>
</protein>
<evidence type="ECO:0000256" key="4">
    <source>
        <dbReference type="ARBA" id="ARBA00022833"/>
    </source>
</evidence>
<dbReference type="InterPro" id="IPR037518">
    <property type="entry name" value="MPN"/>
</dbReference>